<name>A0AAD7GCR9_MYCRO</name>
<keyword evidence="3" id="KW-1185">Reference proteome</keyword>
<proteinExistence type="predicted"/>
<comment type="caution">
    <text evidence="2">The sequence shown here is derived from an EMBL/GenBank/DDBJ whole genome shotgun (WGS) entry which is preliminary data.</text>
</comment>
<gene>
    <name evidence="2" type="ORF">B0H17DRAFT_1180544</name>
</gene>
<reference evidence="2" key="1">
    <citation type="submission" date="2023-03" db="EMBL/GenBank/DDBJ databases">
        <title>Massive genome expansion in bonnet fungi (Mycena s.s.) driven by repeated elements and novel gene families across ecological guilds.</title>
        <authorList>
            <consortium name="Lawrence Berkeley National Laboratory"/>
            <person name="Harder C.B."/>
            <person name="Miyauchi S."/>
            <person name="Viragh M."/>
            <person name="Kuo A."/>
            <person name="Thoen E."/>
            <person name="Andreopoulos B."/>
            <person name="Lu D."/>
            <person name="Skrede I."/>
            <person name="Drula E."/>
            <person name="Henrissat B."/>
            <person name="Morin E."/>
            <person name="Kohler A."/>
            <person name="Barry K."/>
            <person name="LaButti K."/>
            <person name="Morin E."/>
            <person name="Salamov A."/>
            <person name="Lipzen A."/>
            <person name="Mereny Z."/>
            <person name="Hegedus B."/>
            <person name="Baldrian P."/>
            <person name="Stursova M."/>
            <person name="Weitz H."/>
            <person name="Taylor A."/>
            <person name="Grigoriev I.V."/>
            <person name="Nagy L.G."/>
            <person name="Martin F."/>
            <person name="Kauserud H."/>
        </authorList>
    </citation>
    <scope>NUCLEOTIDE SEQUENCE</scope>
    <source>
        <strain evidence="2">CBHHK067</strain>
    </source>
</reference>
<accession>A0AAD7GCR9</accession>
<protein>
    <submittedName>
        <fullName evidence="2">Uncharacterized protein</fullName>
    </submittedName>
</protein>
<evidence type="ECO:0000313" key="3">
    <source>
        <dbReference type="Proteomes" id="UP001221757"/>
    </source>
</evidence>
<sequence>MFTSEPTGPEPRLQKKTGRPSRRWVARPNPASAQAEPTTKSTGYESSSPSECAESEIQAAAGKTGRHPDAEPRAGNKMTGTRYKQGMICLILPAKFKKIVKALTGHNDADRN</sequence>
<dbReference type="AlphaFoldDB" id="A0AAD7GCR9"/>
<evidence type="ECO:0000256" key="1">
    <source>
        <dbReference type="SAM" id="MobiDB-lite"/>
    </source>
</evidence>
<evidence type="ECO:0000313" key="2">
    <source>
        <dbReference type="EMBL" id="KAJ7688360.1"/>
    </source>
</evidence>
<dbReference type="Proteomes" id="UP001221757">
    <property type="component" value="Unassembled WGS sequence"/>
</dbReference>
<feature type="compositionally biased region" description="Low complexity" evidence="1">
    <location>
        <begin position="45"/>
        <end position="56"/>
    </location>
</feature>
<feature type="compositionally biased region" description="Basic residues" evidence="1">
    <location>
        <begin position="14"/>
        <end position="25"/>
    </location>
</feature>
<organism evidence="2 3">
    <name type="scientific">Mycena rosella</name>
    <name type="common">Pink bonnet</name>
    <name type="synonym">Agaricus rosellus</name>
    <dbReference type="NCBI Taxonomy" id="1033263"/>
    <lineage>
        <taxon>Eukaryota</taxon>
        <taxon>Fungi</taxon>
        <taxon>Dikarya</taxon>
        <taxon>Basidiomycota</taxon>
        <taxon>Agaricomycotina</taxon>
        <taxon>Agaricomycetes</taxon>
        <taxon>Agaricomycetidae</taxon>
        <taxon>Agaricales</taxon>
        <taxon>Marasmiineae</taxon>
        <taxon>Mycenaceae</taxon>
        <taxon>Mycena</taxon>
    </lineage>
</organism>
<feature type="compositionally biased region" description="Polar residues" evidence="1">
    <location>
        <begin position="31"/>
        <end position="44"/>
    </location>
</feature>
<dbReference type="EMBL" id="JARKIE010000079">
    <property type="protein sequence ID" value="KAJ7688360.1"/>
    <property type="molecule type" value="Genomic_DNA"/>
</dbReference>
<feature type="region of interest" description="Disordered" evidence="1">
    <location>
        <begin position="1"/>
        <end position="81"/>
    </location>
</feature>